<dbReference type="AlphaFoldDB" id="A0A6N7LYS5"/>
<keyword evidence="5" id="KW-1185">Reference proteome</keyword>
<keyword evidence="1 4" id="KW-0378">Hydrolase</keyword>
<dbReference type="InterPro" id="IPR001279">
    <property type="entry name" value="Metallo-B-lactamas"/>
</dbReference>
<feature type="domain" description="Beta-Casp" evidence="3">
    <location>
        <begin position="265"/>
        <end position="393"/>
    </location>
</feature>
<name>A0A6N7LYS5_9GAMM</name>
<dbReference type="Pfam" id="PF07521">
    <property type="entry name" value="RMMBL"/>
    <property type="match status" value="1"/>
</dbReference>
<dbReference type="EMBL" id="WIRE01000002">
    <property type="protein sequence ID" value="MQX54576.1"/>
    <property type="molecule type" value="Genomic_DNA"/>
</dbReference>
<evidence type="ECO:0000313" key="5">
    <source>
        <dbReference type="Proteomes" id="UP000469421"/>
    </source>
</evidence>
<evidence type="ECO:0000259" key="3">
    <source>
        <dbReference type="SMART" id="SM01027"/>
    </source>
</evidence>
<dbReference type="SMART" id="SM00849">
    <property type="entry name" value="Lactamase_B"/>
    <property type="match status" value="1"/>
</dbReference>
<dbReference type="InterPro" id="IPR022712">
    <property type="entry name" value="Beta_Casp"/>
</dbReference>
<accession>A0A6N7LYS5</accession>
<organism evidence="4 5">
    <name type="scientific">Alcanivorax sediminis</name>
    <dbReference type="NCBI Taxonomy" id="2663008"/>
    <lineage>
        <taxon>Bacteria</taxon>
        <taxon>Pseudomonadati</taxon>
        <taxon>Pseudomonadota</taxon>
        <taxon>Gammaproteobacteria</taxon>
        <taxon>Oceanospirillales</taxon>
        <taxon>Alcanivoracaceae</taxon>
        <taxon>Alcanivorax</taxon>
    </lineage>
</organism>
<sequence length="479" mass="52855">MQNENVGTGDRAGALTITSHGAAGEVTGSCHQVAVAGRQLLLDCGMHQGGDAVKRLQDEQFGFVPRQIDAVVLSHAHLDHSGLLPLLVAEGFGGPIYCTGPTLNLLAIMLEDAANLYQRDLDHSNLRRKRAGRATLKPRYTLEHVRQVLEQCQPMEYHEQEAVFSGVSLRFHDAGHILGSAVVELTIAGEPDRTLVFSGDLGANERVLMRCPEVPERADLVLMESTYGDRDHRSQEDTMGELEQIIAQANNDGVIMMPAFAVGRTQELLFHLGCLYHRGLLGGWHVFLDSPMALEVTGLYDQWLDALDEQDQRVMAHYGARTLQDFLPVLTPTPSVEESMQINRIERGAIIIAGSGMCNGGRIRHHLKHRLWQSRNHLVFTGYQARGTLGRRLVDGATHIRMFGQRYAVKAQLHTLGGFSAHAGRHELLAWANKFEDSPQFRLVHGEPEALQSLANALADLGKRVTVAEQGVTFVPDFT</sequence>
<dbReference type="Pfam" id="PF10996">
    <property type="entry name" value="Beta-Casp"/>
    <property type="match status" value="1"/>
</dbReference>
<dbReference type="GO" id="GO:0004521">
    <property type="term" value="F:RNA endonuclease activity"/>
    <property type="evidence" value="ECO:0007669"/>
    <property type="project" value="TreeGrafter"/>
</dbReference>
<dbReference type="SMART" id="SM01027">
    <property type="entry name" value="Beta-Casp"/>
    <property type="match status" value="1"/>
</dbReference>
<proteinExistence type="predicted"/>
<dbReference type="Pfam" id="PF16661">
    <property type="entry name" value="Lactamase_B_6"/>
    <property type="match status" value="1"/>
</dbReference>
<dbReference type="Proteomes" id="UP000469421">
    <property type="component" value="Unassembled WGS sequence"/>
</dbReference>
<evidence type="ECO:0000259" key="2">
    <source>
        <dbReference type="SMART" id="SM00849"/>
    </source>
</evidence>
<comment type="caution">
    <text evidence="4">The sequence shown here is derived from an EMBL/GenBank/DDBJ whole genome shotgun (WGS) entry which is preliminary data.</text>
</comment>
<evidence type="ECO:0000313" key="4">
    <source>
        <dbReference type="EMBL" id="MQX54576.1"/>
    </source>
</evidence>
<reference evidence="4 5" key="1">
    <citation type="submission" date="2019-10" db="EMBL/GenBank/DDBJ databases">
        <title>Alcanivorax sp.PA15-N-34 draft genome sequence.</title>
        <authorList>
            <person name="Liao X."/>
            <person name="Shao Z."/>
        </authorList>
    </citation>
    <scope>NUCLEOTIDE SEQUENCE [LARGE SCALE GENOMIC DNA]</scope>
    <source>
        <strain evidence="4 5">PA15-N-34</strain>
    </source>
</reference>
<protein>
    <submittedName>
        <fullName evidence="4">MBL fold metallo-hydrolase</fullName>
    </submittedName>
</protein>
<dbReference type="PANTHER" id="PTHR11203:SF37">
    <property type="entry name" value="INTEGRATOR COMPLEX SUBUNIT 11"/>
    <property type="match status" value="1"/>
</dbReference>
<dbReference type="CDD" id="cd16295">
    <property type="entry name" value="TTHA0252-CPSF-like_MBL-fold"/>
    <property type="match status" value="1"/>
</dbReference>
<dbReference type="InterPro" id="IPR050698">
    <property type="entry name" value="MBL"/>
</dbReference>
<dbReference type="InterPro" id="IPR036866">
    <property type="entry name" value="RibonucZ/Hydroxyglut_hydro"/>
</dbReference>
<dbReference type="RefSeq" id="WP_153502149.1">
    <property type="nucleotide sequence ID" value="NZ_WIRE01000002.1"/>
</dbReference>
<dbReference type="InterPro" id="IPR011108">
    <property type="entry name" value="RMMBL"/>
</dbReference>
<gene>
    <name evidence="4" type="ORF">GFN93_15085</name>
</gene>
<dbReference type="Gene3D" id="3.40.50.10890">
    <property type="match status" value="1"/>
</dbReference>
<dbReference type="GO" id="GO:0016787">
    <property type="term" value="F:hydrolase activity"/>
    <property type="evidence" value="ECO:0007669"/>
    <property type="project" value="UniProtKB-KW"/>
</dbReference>
<feature type="domain" description="Metallo-beta-lactamase" evidence="2">
    <location>
        <begin position="27"/>
        <end position="250"/>
    </location>
</feature>
<dbReference type="SUPFAM" id="SSF56281">
    <property type="entry name" value="Metallo-hydrolase/oxidoreductase"/>
    <property type="match status" value="1"/>
</dbReference>
<dbReference type="Gene3D" id="3.60.15.10">
    <property type="entry name" value="Ribonuclease Z/Hydroxyacylglutathione hydrolase-like"/>
    <property type="match status" value="1"/>
</dbReference>
<dbReference type="PANTHER" id="PTHR11203">
    <property type="entry name" value="CLEAVAGE AND POLYADENYLATION SPECIFICITY FACTOR FAMILY MEMBER"/>
    <property type="match status" value="1"/>
</dbReference>
<evidence type="ECO:0000256" key="1">
    <source>
        <dbReference type="ARBA" id="ARBA00022801"/>
    </source>
</evidence>